<dbReference type="SUPFAM" id="SSF100950">
    <property type="entry name" value="NagB/RpiA/CoA transferase-like"/>
    <property type="match status" value="1"/>
</dbReference>
<dbReference type="Proteomes" id="UP000306980">
    <property type="component" value="Unassembled WGS sequence"/>
</dbReference>
<dbReference type="Gene3D" id="1.10.10.10">
    <property type="entry name" value="Winged helix-like DNA-binding domain superfamily/Winged helix DNA-binding domain"/>
    <property type="match status" value="1"/>
</dbReference>
<dbReference type="EMBL" id="VJMZ01000001">
    <property type="protein sequence ID" value="TRM13147.1"/>
    <property type="molecule type" value="Genomic_DNA"/>
</dbReference>
<dbReference type="InterPro" id="IPR050313">
    <property type="entry name" value="Carb_Metab_HTH_regulators"/>
</dbReference>
<evidence type="ECO:0000313" key="9">
    <source>
        <dbReference type="EMBL" id="TRM13147.1"/>
    </source>
</evidence>
<proteinExistence type="predicted"/>
<dbReference type="SMART" id="SM00420">
    <property type="entry name" value="HTH_DEOR"/>
    <property type="match status" value="1"/>
</dbReference>
<sequence>MVLKESRKDELLTIINEKGFIKVTDAAEQLDVTKMTIRRDLEELENEGELLRVHGGAKQITKDDFIELSHLEKGALHVKEKKHVAKKAAELIKENDTVFIGPGTTTELMQEYIQVNAATIITNSISIFNRFQDKKMFDVVLIGGRLRERTKSFVGYFTSKWIKDIKVQKSFIGTNGIAGGDITTADEEEGALQRTIIRNTQQNFIVTDSSKFGVQAFQTICSVQDVTGIITDRKVSDETIDFYKEKCDIIN</sequence>
<dbReference type="PROSITE" id="PS51000">
    <property type="entry name" value="HTH_DEOR_2"/>
    <property type="match status" value="1"/>
</dbReference>
<organism evidence="9 11">
    <name type="scientific">Lentibacillus cibarius</name>
    <dbReference type="NCBI Taxonomy" id="2583219"/>
    <lineage>
        <taxon>Bacteria</taxon>
        <taxon>Bacillati</taxon>
        <taxon>Bacillota</taxon>
        <taxon>Bacilli</taxon>
        <taxon>Bacillales</taxon>
        <taxon>Bacillaceae</taxon>
        <taxon>Lentibacillus</taxon>
    </lineage>
</organism>
<comment type="function">
    <text evidence="6">Repressor of the lactose catabolism operon. Galactose-6-phosphate is the inducer.</text>
</comment>
<accession>A0A549YMQ8</accession>
<keyword evidence="2" id="KW-0678">Repressor</keyword>
<dbReference type="Proteomes" id="UP000319280">
    <property type="component" value="Unassembled WGS sequence"/>
</dbReference>
<dbReference type="PRINTS" id="PR00037">
    <property type="entry name" value="HTHLACR"/>
</dbReference>
<name>A0A549YMQ8_9BACI</name>
<keyword evidence="5" id="KW-0804">Transcription</keyword>
<evidence type="ECO:0000256" key="1">
    <source>
        <dbReference type="ARBA" id="ARBA00021390"/>
    </source>
</evidence>
<protein>
    <recommendedName>
        <fullName evidence="1">Lactose phosphotransferase system repressor</fullName>
    </recommendedName>
</protein>
<evidence type="ECO:0000256" key="2">
    <source>
        <dbReference type="ARBA" id="ARBA00022491"/>
    </source>
</evidence>
<reference evidence="8 10" key="1">
    <citation type="submission" date="2019-05" db="EMBL/GenBank/DDBJ databases">
        <title>Genomic analysis of Lentibacillus sp. NKC220-2.</title>
        <authorList>
            <person name="Oh Y.J."/>
        </authorList>
    </citation>
    <scope>NUCLEOTIDE SEQUENCE [LARGE SCALE GENOMIC DNA]</scope>
    <source>
        <strain evidence="8 10">NKC220-2</strain>
    </source>
</reference>
<dbReference type="InterPro" id="IPR014036">
    <property type="entry name" value="DeoR-like_C"/>
</dbReference>
<evidence type="ECO:0000259" key="7">
    <source>
        <dbReference type="PROSITE" id="PS51000"/>
    </source>
</evidence>
<dbReference type="SUPFAM" id="SSF46785">
    <property type="entry name" value="Winged helix' DNA-binding domain"/>
    <property type="match status" value="1"/>
</dbReference>
<dbReference type="EMBL" id="VCIA01000001">
    <property type="protein sequence ID" value="TMN23793.1"/>
    <property type="molecule type" value="Genomic_DNA"/>
</dbReference>
<evidence type="ECO:0000313" key="8">
    <source>
        <dbReference type="EMBL" id="TMN23793.1"/>
    </source>
</evidence>
<dbReference type="InterPro" id="IPR037171">
    <property type="entry name" value="NagB/RpiA_transferase-like"/>
</dbReference>
<accession>A0A5S3R859</accession>
<dbReference type="Pfam" id="PF00455">
    <property type="entry name" value="DeoRC"/>
    <property type="match status" value="1"/>
</dbReference>
<dbReference type="Gene3D" id="3.40.50.1360">
    <property type="match status" value="1"/>
</dbReference>
<dbReference type="PANTHER" id="PTHR30363:SF4">
    <property type="entry name" value="GLYCEROL-3-PHOSPHATE REGULON REPRESSOR"/>
    <property type="match status" value="1"/>
</dbReference>
<feature type="domain" description="HTH deoR-type" evidence="7">
    <location>
        <begin position="4"/>
        <end position="59"/>
    </location>
</feature>
<evidence type="ECO:0000256" key="4">
    <source>
        <dbReference type="ARBA" id="ARBA00023125"/>
    </source>
</evidence>
<evidence type="ECO:0000256" key="3">
    <source>
        <dbReference type="ARBA" id="ARBA00023015"/>
    </source>
</evidence>
<dbReference type="PROSITE" id="PS00894">
    <property type="entry name" value="HTH_DEOR_1"/>
    <property type="match status" value="1"/>
</dbReference>
<dbReference type="PANTHER" id="PTHR30363">
    <property type="entry name" value="HTH-TYPE TRANSCRIPTIONAL REGULATOR SRLR-RELATED"/>
    <property type="match status" value="1"/>
</dbReference>
<comment type="caution">
    <text evidence="9">The sequence shown here is derived from an EMBL/GenBank/DDBJ whole genome shotgun (WGS) entry which is preliminary data.</text>
</comment>
<dbReference type="GO" id="GO:0003700">
    <property type="term" value="F:DNA-binding transcription factor activity"/>
    <property type="evidence" value="ECO:0007669"/>
    <property type="project" value="InterPro"/>
</dbReference>
<evidence type="ECO:0000256" key="5">
    <source>
        <dbReference type="ARBA" id="ARBA00023163"/>
    </source>
</evidence>
<dbReference type="InterPro" id="IPR036388">
    <property type="entry name" value="WH-like_DNA-bd_sf"/>
</dbReference>
<evidence type="ECO:0000313" key="10">
    <source>
        <dbReference type="Proteomes" id="UP000306980"/>
    </source>
</evidence>
<dbReference type="SMART" id="SM01134">
    <property type="entry name" value="DeoRC"/>
    <property type="match status" value="1"/>
</dbReference>
<keyword evidence="3" id="KW-0805">Transcription regulation</keyword>
<dbReference type="AlphaFoldDB" id="A0A549YMQ8"/>
<dbReference type="GO" id="GO:0003677">
    <property type="term" value="F:DNA binding"/>
    <property type="evidence" value="ECO:0007669"/>
    <property type="project" value="UniProtKB-KW"/>
</dbReference>
<gene>
    <name evidence="8" type="ORF">FFL34_04735</name>
    <name evidence="9" type="ORF">FH966_00890</name>
</gene>
<reference evidence="9 11" key="2">
    <citation type="submission" date="2019-07" db="EMBL/GenBank/DDBJ databases">
        <title>Genomic analysis of Lentibacillus sp. NKC851-2.</title>
        <authorList>
            <person name="Oh Y.J."/>
        </authorList>
    </citation>
    <scope>NUCLEOTIDE SEQUENCE [LARGE SCALE GENOMIC DNA]</scope>
    <source>
        <strain evidence="9 11">NKC851-2</strain>
    </source>
</reference>
<dbReference type="InterPro" id="IPR018356">
    <property type="entry name" value="Tscrpt_reg_HTH_DeoR_CS"/>
</dbReference>
<dbReference type="OrthoDB" id="9798651at2"/>
<dbReference type="InterPro" id="IPR001034">
    <property type="entry name" value="DeoR_HTH"/>
</dbReference>
<dbReference type="InterPro" id="IPR036390">
    <property type="entry name" value="WH_DNA-bd_sf"/>
</dbReference>
<evidence type="ECO:0000256" key="6">
    <source>
        <dbReference type="ARBA" id="ARBA00024937"/>
    </source>
</evidence>
<keyword evidence="4" id="KW-0238">DNA-binding</keyword>
<dbReference type="Pfam" id="PF08220">
    <property type="entry name" value="HTH_DeoR"/>
    <property type="match status" value="1"/>
</dbReference>
<keyword evidence="11" id="KW-1185">Reference proteome</keyword>
<evidence type="ECO:0000313" key="11">
    <source>
        <dbReference type="Proteomes" id="UP000319280"/>
    </source>
</evidence>